<name>A0ABV8LS96_9ACTN</name>
<dbReference type="Pfam" id="PF02782">
    <property type="entry name" value="FGGY_C"/>
    <property type="match status" value="1"/>
</dbReference>
<comment type="catalytic activity">
    <reaction evidence="8">
        <text>L-ribulose + ATP = L-ribulose 5-phosphate + ADP + H(+)</text>
        <dbReference type="Rhea" id="RHEA:22072"/>
        <dbReference type="ChEBI" id="CHEBI:15378"/>
        <dbReference type="ChEBI" id="CHEBI:16880"/>
        <dbReference type="ChEBI" id="CHEBI:30616"/>
        <dbReference type="ChEBI" id="CHEBI:58226"/>
        <dbReference type="ChEBI" id="CHEBI:456216"/>
        <dbReference type="EC" id="2.7.1.16"/>
    </reaction>
</comment>
<keyword evidence="6 8" id="KW-0119">Carbohydrate metabolism</keyword>
<evidence type="ECO:0000256" key="1">
    <source>
        <dbReference type="ARBA" id="ARBA00022679"/>
    </source>
</evidence>
<evidence type="ECO:0000256" key="6">
    <source>
        <dbReference type="ARBA" id="ARBA00023277"/>
    </source>
</evidence>
<dbReference type="InterPro" id="IPR005929">
    <property type="entry name" value="Ribulokinase"/>
</dbReference>
<keyword evidence="11" id="KW-1185">Reference proteome</keyword>
<comment type="similarity">
    <text evidence="8">Belongs to the ribulokinase family.</text>
</comment>
<dbReference type="RefSeq" id="WP_253761030.1">
    <property type="nucleotide sequence ID" value="NZ_JAMZDZ010000001.1"/>
</dbReference>
<evidence type="ECO:0000313" key="10">
    <source>
        <dbReference type="EMBL" id="MFC4133160.1"/>
    </source>
</evidence>
<evidence type="ECO:0000256" key="3">
    <source>
        <dbReference type="ARBA" id="ARBA00022777"/>
    </source>
</evidence>
<accession>A0ABV8LS96</accession>
<sequence>MNVNAHSYEDRYVVGVDFGTLSGRAVVVRVSDGAEVGTGVHEYAHGVVERELPGTGQKLPPDWALQSPRDWLDVLRIAVPAALADGGVDPARVIGISTDFTACTVLPTTMDGTPLCELPELAGRPHAWPKLWKHHAAQKQADRINRLAHERGEPWIARYGGKISSEWQYAKALQVLEEDPLVYERTERWIEAADWIVWQLTGIETRNTCTAGYKGIFQDGSYPSPDYLAALHPSFVDFPETRLSKTLSPLGALVGGLVDIGTGLPIGIAVATGNVDAHVTAPAAQAVENGRLLAIMGTSTCHVLNGSALVDVPGICGVVDGGITAGSFGYEAGQSAVGDIFAWWLRTGVPEAYQREAAANGESLHDLLGRKSAGQPVGAHGLVALDWMGGNRSILVDHDLSGIIAGLTLATRPEEIYRALLEATAYGTRVIIENFEKHGIPVTEFIVAGGLKQNALLMQIYADVLRRPVSVARSDQGPALGSAIHAAVAAGAYPDVVAAAAAMGGVETAAYEPDHANSDVYDQLFAEYRLLHDTFAGRGLLHRLREIRNTALTPAPDRDQAGSIAEGTLR</sequence>
<dbReference type="InterPro" id="IPR000577">
    <property type="entry name" value="Carb_kinase_FGGY"/>
</dbReference>
<dbReference type="PROSITE" id="PS00445">
    <property type="entry name" value="FGGY_KINASES_2"/>
    <property type="match status" value="1"/>
</dbReference>
<dbReference type="InterPro" id="IPR043129">
    <property type="entry name" value="ATPase_NBD"/>
</dbReference>
<keyword evidence="4" id="KW-0067">ATP-binding</keyword>
<dbReference type="PANTHER" id="PTHR43435:SF4">
    <property type="entry name" value="FGGY CARBOHYDRATE KINASE DOMAIN-CONTAINING PROTEIN"/>
    <property type="match status" value="1"/>
</dbReference>
<protein>
    <recommendedName>
        <fullName evidence="7 8">Ribulokinase</fullName>
        <ecNumber evidence="7 8">2.7.1.16</ecNumber>
    </recommendedName>
</protein>
<dbReference type="PIRSF" id="PIRSF000538">
    <property type="entry name" value="GlpK"/>
    <property type="match status" value="1"/>
</dbReference>
<evidence type="ECO:0000256" key="5">
    <source>
        <dbReference type="ARBA" id="ARBA00022935"/>
    </source>
</evidence>
<dbReference type="Proteomes" id="UP001595816">
    <property type="component" value="Unassembled WGS sequence"/>
</dbReference>
<dbReference type="GO" id="GO:0008741">
    <property type="term" value="F:ribulokinase activity"/>
    <property type="evidence" value="ECO:0007669"/>
    <property type="project" value="UniProtKB-EC"/>
</dbReference>
<dbReference type="InterPro" id="IPR018485">
    <property type="entry name" value="FGGY_C"/>
</dbReference>
<gene>
    <name evidence="10" type="primary">araB</name>
    <name evidence="10" type="ORF">ACFOZ4_21330</name>
</gene>
<evidence type="ECO:0000259" key="9">
    <source>
        <dbReference type="Pfam" id="PF02782"/>
    </source>
</evidence>
<reference evidence="11" key="1">
    <citation type="journal article" date="2019" name="Int. J. Syst. Evol. Microbiol.">
        <title>The Global Catalogue of Microorganisms (GCM) 10K type strain sequencing project: providing services to taxonomists for standard genome sequencing and annotation.</title>
        <authorList>
            <consortium name="The Broad Institute Genomics Platform"/>
            <consortium name="The Broad Institute Genome Sequencing Center for Infectious Disease"/>
            <person name="Wu L."/>
            <person name="Ma J."/>
        </authorList>
    </citation>
    <scope>NUCLEOTIDE SEQUENCE [LARGE SCALE GENOMIC DNA]</scope>
    <source>
        <strain evidence="11">CGMCC 4.7289</strain>
    </source>
</reference>
<comment type="pathway">
    <text evidence="8">Carbohydrate degradation; L-arabinose degradation via L-ribulose; D-xylulose 5-phosphate from L-arabinose (bacterial route): step 2/3.</text>
</comment>
<proteinExistence type="inferred from homology"/>
<dbReference type="NCBIfam" id="TIGR01234">
    <property type="entry name" value="L-ribulokinase"/>
    <property type="match status" value="1"/>
</dbReference>
<keyword evidence="5 8" id="KW-0054">Arabinose catabolism</keyword>
<dbReference type="Gene3D" id="3.30.420.40">
    <property type="match status" value="2"/>
</dbReference>
<dbReference type="EC" id="2.7.1.16" evidence="7 8"/>
<keyword evidence="3 8" id="KW-0418">Kinase</keyword>
<evidence type="ECO:0000256" key="4">
    <source>
        <dbReference type="ARBA" id="ARBA00022840"/>
    </source>
</evidence>
<dbReference type="NCBIfam" id="NF003154">
    <property type="entry name" value="PRK04123.1"/>
    <property type="match status" value="1"/>
</dbReference>
<keyword evidence="2" id="KW-0547">Nucleotide-binding</keyword>
<keyword evidence="1 8" id="KW-0808">Transferase</keyword>
<dbReference type="EMBL" id="JBHSAY010000010">
    <property type="protein sequence ID" value="MFC4133160.1"/>
    <property type="molecule type" value="Genomic_DNA"/>
</dbReference>
<evidence type="ECO:0000256" key="2">
    <source>
        <dbReference type="ARBA" id="ARBA00022741"/>
    </source>
</evidence>
<evidence type="ECO:0000313" key="11">
    <source>
        <dbReference type="Proteomes" id="UP001595816"/>
    </source>
</evidence>
<evidence type="ECO:0000256" key="8">
    <source>
        <dbReference type="RuleBase" id="RU003455"/>
    </source>
</evidence>
<comment type="caution">
    <text evidence="10">The sequence shown here is derived from an EMBL/GenBank/DDBJ whole genome shotgun (WGS) entry which is preliminary data.</text>
</comment>
<evidence type="ECO:0000256" key="7">
    <source>
        <dbReference type="NCBIfam" id="TIGR01234"/>
    </source>
</evidence>
<dbReference type="PANTHER" id="PTHR43435">
    <property type="entry name" value="RIBULOKINASE"/>
    <property type="match status" value="1"/>
</dbReference>
<dbReference type="CDD" id="cd07781">
    <property type="entry name" value="ASKHA_NBD_FGGY_L-RBK"/>
    <property type="match status" value="1"/>
</dbReference>
<feature type="domain" description="Carbohydrate kinase FGGY C-terminal" evidence="9">
    <location>
        <begin position="293"/>
        <end position="490"/>
    </location>
</feature>
<dbReference type="InterPro" id="IPR018483">
    <property type="entry name" value="Carb_kinase_FGGY_CS"/>
</dbReference>
<dbReference type="SUPFAM" id="SSF53067">
    <property type="entry name" value="Actin-like ATPase domain"/>
    <property type="match status" value="2"/>
</dbReference>
<organism evidence="10 11">
    <name type="scientific">Hamadaea flava</name>
    <dbReference type="NCBI Taxonomy" id="1742688"/>
    <lineage>
        <taxon>Bacteria</taxon>
        <taxon>Bacillati</taxon>
        <taxon>Actinomycetota</taxon>
        <taxon>Actinomycetes</taxon>
        <taxon>Micromonosporales</taxon>
        <taxon>Micromonosporaceae</taxon>
        <taxon>Hamadaea</taxon>
    </lineage>
</organism>